<dbReference type="InterPro" id="IPR004875">
    <property type="entry name" value="DDE_SF_endonuclease_dom"/>
</dbReference>
<dbReference type="InterPro" id="IPR036397">
    <property type="entry name" value="RNaseH_sf"/>
</dbReference>
<name>A0A8B8FZJ5_9HEMI</name>
<dbReference type="InterPro" id="IPR050863">
    <property type="entry name" value="CenT-Element_Derived"/>
</dbReference>
<dbReference type="RefSeq" id="XP_025415795.1">
    <property type="nucleotide sequence ID" value="XM_025560010.1"/>
</dbReference>
<keyword evidence="2" id="KW-1185">Reference proteome</keyword>
<evidence type="ECO:0000259" key="1">
    <source>
        <dbReference type="Pfam" id="PF03184"/>
    </source>
</evidence>
<dbReference type="AlphaFoldDB" id="A0A8B8FZJ5"/>
<accession>A0A8B8FZJ5</accession>
<sequence>MAISFVTRHKDVLSLRLCQNIKRCRAAISRETINNYFDNLAISLKGVSPEYIINYDETILTDDPGRKKILTKRGCKYPEKIMNSTKTSISIMFAASGNETVFPPYTVYKLKHMHDSWRIGGPKGARFNRSPSGWFDRMCFDDWVKSIALPNCNKLGTGKKILVGDNLSRHLSSESIKIYHENNIQFVFLPTNSTHLTQPLDVAFFRPLKIHCRKI</sequence>
<dbReference type="OrthoDB" id="6625177at2759"/>
<proteinExistence type="predicted"/>
<dbReference type="Pfam" id="PF03184">
    <property type="entry name" value="DDE_1"/>
    <property type="match status" value="1"/>
</dbReference>
<evidence type="ECO:0000313" key="2">
    <source>
        <dbReference type="Proteomes" id="UP000694846"/>
    </source>
</evidence>
<dbReference type="Gene3D" id="3.30.420.10">
    <property type="entry name" value="Ribonuclease H-like superfamily/Ribonuclease H"/>
    <property type="match status" value="1"/>
</dbReference>
<dbReference type="GeneID" id="112687363"/>
<dbReference type="GO" id="GO:0005634">
    <property type="term" value="C:nucleus"/>
    <property type="evidence" value="ECO:0007669"/>
    <property type="project" value="TreeGrafter"/>
</dbReference>
<dbReference type="PANTHER" id="PTHR19303">
    <property type="entry name" value="TRANSPOSON"/>
    <property type="match status" value="1"/>
</dbReference>
<dbReference type="Proteomes" id="UP000694846">
    <property type="component" value="Unplaced"/>
</dbReference>
<dbReference type="GO" id="GO:0003677">
    <property type="term" value="F:DNA binding"/>
    <property type="evidence" value="ECO:0007669"/>
    <property type="project" value="TreeGrafter"/>
</dbReference>
<evidence type="ECO:0000313" key="3">
    <source>
        <dbReference type="RefSeq" id="XP_025415795.1"/>
    </source>
</evidence>
<gene>
    <name evidence="3" type="primary">LOC112687363</name>
</gene>
<dbReference type="PANTHER" id="PTHR19303:SF74">
    <property type="entry name" value="POGO TRANSPOSABLE ELEMENT WITH KRAB DOMAIN"/>
    <property type="match status" value="1"/>
</dbReference>
<reference evidence="3" key="1">
    <citation type="submission" date="2025-08" db="UniProtKB">
        <authorList>
            <consortium name="RefSeq"/>
        </authorList>
    </citation>
    <scope>IDENTIFICATION</scope>
    <source>
        <tissue evidence="3">Whole body</tissue>
    </source>
</reference>
<protein>
    <submittedName>
        <fullName evidence="3">Uncharacterized protein LOC112687363 isoform X1</fullName>
    </submittedName>
</protein>
<feature type="domain" description="DDE-1" evidence="1">
    <location>
        <begin position="91"/>
        <end position="214"/>
    </location>
</feature>
<organism evidence="2 3">
    <name type="scientific">Sipha flava</name>
    <name type="common">yellow sugarcane aphid</name>
    <dbReference type="NCBI Taxonomy" id="143950"/>
    <lineage>
        <taxon>Eukaryota</taxon>
        <taxon>Metazoa</taxon>
        <taxon>Ecdysozoa</taxon>
        <taxon>Arthropoda</taxon>
        <taxon>Hexapoda</taxon>
        <taxon>Insecta</taxon>
        <taxon>Pterygota</taxon>
        <taxon>Neoptera</taxon>
        <taxon>Paraneoptera</taxon>
        <taxon>Hemiptera</taxon>
        <taxon>Sternorrhyncha</taxon>
        <taxon>Aphidomorpha</taxon>
        <taxon>Aphidoidea</taxon>
        <taxon>Aphididae</taxon>
        <taxon>Sipha</taxon>
    </lineage>
</organism>